<protein>
    <submittedName>
        <fullName evidence="3">F8870567-5246-4b03-b08c-34f5ae315de6-CDS</fullName>
    </submittedName>
</protein>
<evidence type="ECO:0000313" key="4">
    <source>
        <dbReference type="Proteomes" id="UP000624404"/>
    </source>
</evidence>
<feature type="compositionally biased region" description="Polar residues" evidence="1">
    <location>
        <begin position="20"/>
        <end position="33"/>
    </location>
</feature>
<evidence type="ECO:0000256" key="1">
    <source>
        <dbReference type="SAM" id="MobiDB-lite"/>
    </source>
</evidence>
<feature type="region of interest" description="Disordered" evidence="1">
    <location>
        <begin position="1"/>
        <end position="61"/>
    </location>
</feature>
<evidence type="ECO:0000313" key="3">
    <source>
        <dbReference type="EMBL" id="CAD6445339.1"/>
    </source>
</evidence>
<accession>A0A8H2VUH6</accession>
<dbReference type="EMBL" id="CAJHIA010000014">
    <property type="protein sequence ID" value="CAD6445339.1"/>
    <property type="molecule type" value="Genomic_DNA"/>
</dbReference>
<keyword evidence="2" id="KW-1133">Transmembrane helix</keyword>
<proteinExistence type="predicted"/>
<gene>
    <name evidence="3" type="ORF">SCLTRI_LOCUS5125</name>
</gene>
<keyword evidence="2" id="KW-0472">Membrane</keyword>
<reference evidence="3" key="1">
    <citation type="submission" date="2020-10" db="EMBL/GenBank/DDBJ databases">
        <authorList>
            <person name="Kusch S."/>
        </authorList>
    </citation>
    <scope>NUCLEOTIDE SEQUENCE</scope>
    <source>
        <strain evidence="3">SwB9</strain>
    </source>
</reference>
<dbReference type="Proteomes" id="UP000624404">
    <property type="component" value="Unassembled WGS sequence"/>
</dbReference>
<keyword evidence="4" id="KW-1185">Reference proteome</keyword>
<dbReference type="AlphaFoldDB" id="A0A8H2VUH6"/>
<organism evidence="3 4">
    <name type="scientific">Sclerotinia trifoliorum</name>
    <dbReference type="NCBI Taxonomy" id="28548"/>
    <lineage>
        <taxon>Eukaryota</taxon>
        <taxon>Fungi</taxon>
        <taxon>Dikarya</taxon>
        <taxon>Ascomycota</taxon>
        <taxon>Pezizomycotina</taxon>
        <taxon>Leotiomycetes</taxon>
        <taxon>Helotiales</taxon>
        <taxon>Sclerotiniaceae</taxon>
        <taxon>Sclerotinia</taxon>
    </lineage>
</organism>
<feature type="region of interest" description="Disordered" evidence="1">
    <location>
        <begin position="407"/>
        <end position="429"/>
    </location>
</feature>
<feature type="transmembrane region" description="Helical" evidence="2">
    <location>
        <begin position="95"/>
        <end position="115"/>
    </location>
</feature>
<dbReference type="OrthoDB" id="3551812at2759"/>
<comment type="caution">
    <text evidence="3">The sequence shown here is derived from an EMBL/GenBank/DDBJ whole genome shotgun (WGS) entry which is preliminary data.</text>
</comment>
<feature type="compositionally biased region" description="Polar residues" evidence="1">
    <location>
        <begin position="407"/>
        <end position="428"/>
    </location>
</feature>
<name>A0A8H2VUH6_9HELO</name>
<sequence>MSTIGNLSPSFRRRHEKSNISKLSSNYSKASTGGTPGPRYPRIVASRPPRTPSPPLDKDTELHMRKTTWLEKVDEIQSLWNYWIATLRSPRVMRLVRNGLIISVLFLMAVSLVPWNRIVWYKFSIVTHSSSFNETEARENLVGKKREKEGMMRKSNHSELDDLQRDPMYELILPLNVLTRLNIGPELEALQGAYADNRYIIMNLTQGIPDLSVDSQNLTASLKDFRKSMWNFSEAIGDYVGFLEMILNNLQEESKNLQIALSKIQPEDTWHNRPDLEQGRKIAALWITHYEWLTSEIDNLWEETLRFQDEAKDAVKQRIDLEEAFEITQSRMTKEAKQRDLKNFDFPAAYKFIRRFSYVDSLDLEDETQDGYETRLEYIMLPFSRTLELANGEAKYVMEKLQRSYIQSSTTGSQDETEGNGNKTNNATPLAPFEIPDLGQQIEVLRATYESYVQVKIYLNDMKHDLARRLKGTVLMPLLPGERIQVYDYVLSGQQDNAYMERQSDKVKEVINEKNEERKRLRYKRYMEQEEKRKKKNWKPWNF</sequence>
<evidence type="ECO:0000256" key="2">
    <source>
        <dbReference type="SAM" id="Phobius"/>
    </source>
</evidence>
<keyword evidence="2" id="KW-0812">Transmembrane</keyword>